<feature type="chain" id="PRO_5020295926" evidence="2">
    <location>
        <begin position="22"/>
        <end position="106"/>
    </location>
</feature>
<feature type="region of interest" description="Disordered" evidence="1">
    <location>
        <begin position="82"/>
        <end position="106"/>
    </location>
</feature>
<name>A0A4R5LM66_9BURK</name>
<proteinExistence type="predicted"/>
<dbReference type="RefSeq" id="WP_133179542.1">
    <property type="nucleotide sequence ID" value="NZ_SMOD01000001.1"/>
</dbReference>
<dbReference type="AlphaFoldDB" id="A0A4R5LM66"/>
<dbReference type="Pfam" id="PF13663">
    <property type="entry name" value="DUF4148"/>
    <property type="match status" value="1"/>
</dbReference>
<dbReference type="InterPro" id="IPR025421">
    <property type="entry name" value="DUF4148"/>
</dbReference>
<dbReference type="OrthoDB" id="9035454at2"/>
<evidence type="ECO:0000313" key="3">
    <source>
        <dbReference type="EMBL" id="TDG10966.1"/>
    </source>
</evidence>
<evidence type="ECO:0000256" key="2">
    <source>
        <dbReference type="SAM" id="SignalP"/>
    </source>
</evidence>
<accession>A0A4R5LM66</accession>
<keyword evidence="2" id="KW-0732">Signal</keyword>
<gene>
    <name evidence="3" type="ORF">E1N52_01530</name>
</gene>
<organism evidence="3 4">
    <name type="scientific">Paraburkholderia guartelaensis</name>
    <dbReference type="NCBI Taxonomy" id="2546446"/>
    <lineage>
        <taxon>Bacteria</taxon>
        <taxon>Pseudomonadati</taxon>
        <taxon>Pseudomonadota</taxon>
        <taxon>Betaproteobacteria</taxon>
        <taxon>Burkholderiales</taxon>
        <taxon>Burkholderiaceae</taxon>
        <taxon>Paraburkholderia</taxon>
    </lineage>
</organism>
<evidence type="ECO:0000313" key="4">
    <source>
        <dbReference type="Proteomes" id="UP000295606"/>
    </source>
</evidence>
<sequence length="106" mass="10721">MKLIKSLIVAAVVAVPVVSFAQSAEPLTRAQVRAELVQLQQAGYNPAADYNDYPQHIEAAEAKVSAQNGAVASAFGGVADGSSAAGASTASAPHDIPGLGPIYAHH</sequence>
<feature type="compositionally biased region" description="Low complexity" evidence="1">
    <location>
        <begin position="82"/>
        <end position="92"/>
    </location>
</feature>
<comment type="caution">
    <text evidence="3">The sequence shown here is derived from an EMBL/GenBank/DDBJ whole genome shotgun (WGS) entry which is preliminary data.</text>
</comment>
<feature type="signal peptide" evidence="2">
    <location>
        <begin position="1"/>
        <end position="21"/>
    </location>
</feature>
<dbReference type="Proteomes" id="UP000295606">
    <property type="component" value="Unassembled WGS sequence"/>
</dbReference>
<reference evidence="3 4" key="1">
    <citation type="submission" date="2019-03" db="EMBL/GenBank/DDBJ databases">
        <title>Paraburkholderia sp. isolated from native Mimosa gymnas in Guartela State Park, Brazil.</title>
        <authorList>
            <person name="Paulitsch F."/>
            <person name="Hungria M."/>
            <person name="Delamuta J.R.M."/>
            <person name="Ribeiro R.A."/>
            <person name="Dall'Agnol R."/>
            <person name="Silva J.S.B."/>
        </authorList>
    </citation>
    <scope>NUCLEOTIDE SEQUENCE [LARGE SCALE GENOMIC DNA]</scope>
    <source>
        <strain evidence="3 4">CNPSo 3008</strain>
    </source>
</reference>
<protein>
    <submittedName>
        <fullName evidence="3">DUF4148 domain-containing protein</fullName>
    </submittedName>
</protein>
<evidence type="ECO:0000256" key="1">
    <source>
        <dbReference type="SAM" id="MobiDB-lite"/>
    </source>
</evidence>
<dbReference type="EMBL" id="SMOD01000001">
    <property type="protein sequence ID" value="TDG10966.1"/>
    <property type="molecule type" value="Genomic_DNA"/>
</dbReference>